<dbReference type="PROSITE" id="PS00211">
    <property type="entry name" value="ABC_TRANSPORTER_1"/>
    <property type="match status" value="1"/>
</dbReference>
<dbReference type="PANTHER" id="PTHR24220">
    <property type="entry name" value="IMPORT ATP-BINDING PROTEIN"/>
    <property type="match status" value="1"/>
</dbReference>
<comment type="caution">
    <text evidence="4">The sequence shown here is derived from an EMBL/GenBank/DDBJ whole genome shotgun (WGS) entry which is preliminary data.</text>
</comment>
<dbReference type="RefSeq" id="WP_311870518.1">
    <property type="nucleotide sequence ID" value="NZ_JAUZVT010000002.1"/>
</dbReference>
<dbReference type="InterPro" id="IPR017871">
    <property type="entry name" value="ABC_transporter-like_CS"/>
</dbReference>
<dbReference type="PROSITE" id="PS50893">
    <property type="entry name" value="ABC_TRANSPORTER_2"/>
    <property type="match status" value="1"/>
</dbReference>
<name>A0ABU3GLC8_9MICO</name>
<dbReference type="SMART" id="SM00382">
    <property type="entry name" value="AAA"/>
    <property type="match status" value="1"/>
</dbReference>
<evidence type="ECO:0000256" key="2">
    <source>
        <dbReference type="ARBA" id="ARBA00022840"/>
    </source>
</evidence>
<dbReference type="EMBL" id="JAUZVT010000002">
    <property type="protein sequence ID" value="MDT3331502.1"/>
    <property type="molecule type" value="Genomic_DNA"/>
</dbReference>
<keyword evidence="2 4" id="KW-0067">ATP-binding</keyword>
<feature type="domain" description="ABC transporter" evidence="3">
    <location>
        <begin position="7"/>
        <end position="242"/>
    </location>
</feature>
<organism evidence="4 5">
    <name type="scientific">Microbacterium aquilitoris</name>
    <dbReference type="NCBI Taxonomy" id="3067307"/>
    <lineage>
        <taxon>Bacteria</taxon>
        <taxon>Bacillati</taxon>
        <taxon>Actinomycetota</taxon>
        <taxon>Actinomycetes</taxon>
        <taxon>Micrococcales</taxon>
        <taxon>Microbacteriaceae</taxon>
        <taxon>Microbacterium</taxon>
    </lineage>
</organism>
<dbReference type="Proteomes" id="UP001262835">
    <property type="component" value="Unassembled WGS sequence"/>
</dbReference>
<dbReference type="GO" id="GO:0005524">
    <property type="term" value="F:ATP binding"/>
    <property type="evidence" value="ECO:0007669"/>
    <property type="project" value="UniProtKB-KW"/>
</dbReference>
<sequence length="247" mass="26262">MLSPSPVELARAGVAYPGGVQGLADVDLTVAESEILGIIGESGAGKSTLLNLLTGEVAATSGSVTVLGSDIGRLDRAGLRRLRREIGVVFQGVHLLSNRTVRQNVEVALSLRPRQERTASAVDDVLRFVGLDHRADAYPAQLSGGQRQRVGIARALVSRPRLLLCDEPTSALDAATAGEVLDLLRDARDRFGTTIVIVTHDLDVVRGVCDRVALFEDGRLVDILAVAPSARGGRETYLDRARRELGG</sequence>
<evidence type="ECO:0000313" key="5">
    <source>
        <dbReference type="Proteomes" id="UP001262835"/>
    </source>
</evidence>
<dbReference type="InterPro" id="IPR015854">
    <property type="entry name" value="ABC_transpr_LolD-like"/>
</dbReference>
<accession>A0ABU3GLC8</accession>
<reference evidence="4 5" key="1">
    <citation type="submission" date="2023-08" db="EMBL/GenBank/DDBJ databases">
        <title>Microbacterium aquilitoris sp. nov. and Microbacterium gwkjibeachense sp. nov., isolated from beach.</title>
        <authorList>
            <person name="Lee S.D."/>
            <person name="Yang H."/>
            <person name="Kim I."/>
        </authorList>
    </citation>
    <scope>NUCLEOTIDE SEQUENCE [LARGE SCALE GENOMIC DNA]</scope>
    <source>
        <strain evidence="4 5">KSW-18</strain>
    </source>
</reference>
<evidence type="ECO:0000256" key="1">
    <source>
        <dbReference type="ARBA" id="ARBA00022741"/>
    </source>
</evidence>
<evidence type="ECO:0000313" key="4">
    <source>
        <dbReference type="EMBL" id="MDT3331502.1"/>
    </source>
</evidence>
<keyword evidence="1" id="KW-0547">Nucleotide-binding</keyword>
<dbReference type="Pfam" id="PF00005">
    <property type="entry name" value="ABC_tran"/>
    <property type="match status" value="1"/>
</dbReference>
<dbReference type="InterPro" id="IPR003593">
    <property type="entry name" value="AAA+_ATPase"/>
</dbReference>
<dbReference type="InterPro" id="IPR027417">
    <property type="entry name" value="P-loop_NTPase"/>
</dbReference>
<dbReference type="InterPro" id="IPR003439">
    <property type="entry name" value="ABC_transporter-like_ATP-bd"/>
</dbReference>
<keyword evidence="5" id="KW-1185">Reference proteome</keyword>
<dbReference type="SUPFAM" id="SSF52540">
    <property type="entry name" value="P-loop containing nucleoside triphosphate hydrolases"/>
    <property type="match status" value="1"/>
</dbReference>
<protein>
    <submittedName>
        <fullName evidence="4">ATP-binding cassette domain-containing protein</fullName>
    </submittedName>
</protein>
<dbReference type="Gene3D" id="3.40.50.300">
    <property type="entry name" value="P-loop containing nucleotide triphosphate hydrolases"/>
    <property type="match status" value="1"/>
</dbReference>
<gene>
    <name evidence="4" type="ORF">Q9S78_12590</name>
</gene>
<evidence type="ECO:0000259" key="3">
    <source>
        <dbReference type="PROSITE" id="PS50893"/>
    </source>
</evidence>
<proteinExistence type="predicted"/>